<dbReference type="EMBL" id="CAKXAJ010026320">
    <property type="protein sequence ID" value="CAH2266839.1"/>
    <property type="molecule type" value="Genomic_DNA"/>
</dbReference>
<proteinExistence type="predicted"/>
<feature type="signal peptide" evidence="1">
    <location>
        <begin position="1"/>
        <end position="22"/>
    </location>
</feature>
<dbReference type="InterPro" id="IPR038606">
    <property type="entry name" value="To_sf"/>
</dbReference>
<accession>A0A8S4SJJ1</accession>
<evidence type="ECO:0000313" key="2">
    <source>
        <dbReference type="EMBL" id="CAH2266839.1"/>
    </source>
</evidence>
<feature type="chain" id="PRO_5035866620" evidence="1">
    <location>
        <begin position="23"/>
        <end position="242"/>
    </location>
</feature>
<keyword evidence="1" id="KW-0732">Signal</keyword>
<protein>
    <submittedName>
        <fullName evidence="2">Jg8900 protein</fullName>
    </submittedName>
</protein>
<evidence type="ECO:0000256" key="1">
    <source>
        <dbReference type="SAM" id="SignalP"/>
    </source>
</evidence>
<dbReference type="Gene3D" id="3.15.10.30">
    <property type="entry name" value="Haemolymph juvenile hormone binding protein"/>
    <property type="match status" value="1"/>
</dbReference>
<dbReference type="InterPro" id="IPR010562">
    <property type="entry name" value="Haemolymph_juvenile_hormone-bd"/>
</dbReference>
<reference evidence="2" key="1">
    <citation type="submission" date="2022-03" db="EMBL/GenBank/DDBJ databases">
        <authorList>
            <person name="Lindestad O."/>
        </authorList>
    </citation>
    <scope>NUCLEOTIDE SEQUENCE</scope>
</reference>
<sequence length="242" mass="27242">MFSTKCYILLCFATYFVAKSDASVVPFINPCAPNDQKCILLSGKAALPHLTAGLPELGIPVIDPIKIDSVRSDGNSLKLGFRNIQITGVKKCKMTELGRNPEKHTMKMTVECPLYGSGQYDLKGKLGFIEAYGDGDFEMHTEKVRITVEIKIKDIQKKGEKYWKVTGYDYSYELIEKVFIKLKNLFDGDEKRAKPFVQFLDNSWKEVIEEVGGPLINQVIGVYVDLVKTLFLKVPTKDLEVS</sequence>
<name>A0A8S4SJJ1_9NEOP</name>
<gene>
    <name evidence="2" type="primary">jg8900</name>
    <name evidence="2" type="ORF">PAEG_LOCUS25445</name>
</gene>
<comment type="caution">
    <text evidence="2">The sequence shown here is derived from an EMBL/GenBank/DDBJ whole genome shotgun (WGS) entry which is preliminary data.</text>
</comment>
<dbReference type="SMART" id="SM00700">
    <property type="entry name" value="JHBP"/>
    <property type="match status" value="1"/>
</dbReference>
<dbReference type="GO" id="GO:0005615">
    <property type="term" value="C:extracellular space"/>
    <property type="evidence" value="ECO:0007669"/>
    <property type="project" value="TreeGrafter"/>
</dbReference>
<dbReference type="AlphaFoldDB" id="A0A8S4SJJ1"/>
<keyword evidence="3" id="KW-1185">Reference proteome</keyword>
<dbReference type="PANTHER" id="PTHR11008">
    <property type="entry name" value="PROTEIN TAKEOUT-LIKE PROTEIN"/>
    <property type="match status" value="1"/>
</dbReference>
<evidence type="ECO:0000313" key="3">
    <source>
        <dbReference type="Proteomes" id="UP000838756"/>
    </source>
</evidence>
<dbReference type="PANTHER" id="PTHR11008:SF32">
    <property type="entry name" value="CIRCADIAN CLOCK-CONTROLLED PROTEIN DAYWAKE-RELATED"/>
    <property type="match status" value="1"/>
</dbReference>
<dbReference type="OrthoDB" id="6591956at2759"/>
<dbReference type="Proteomes" id="UP000838756">
    <property type="component" value="Unassembled WGS sequence"/>
</dbReference>
<organism evidence="2 3">
    <name type="scientific">Pararge aegeria aegeria</name>
    <dbReference type="NCBI Taxonomy" id="348720"/>
    <lineage>
        <taxon>Eukaryota</taxon>
        <taxon>Metazoa</taxon>
        <taxon>Ecdysozoa</taxon>
        <taxon>Arthropoda</taxon>
        <taxon>Hexapoda</taxon>
        <taxon>Insecta</taxon>
        <taxon>Pterygota</taxon>
        <taxon>Neoptera</taxon>
        <taxon>Endopterygota</taxon>
        <taxon>Lepidoptera</taxon>
        <taxon>Glossata</taxon>
        <taxon>Ditrysia</taxon>
        <taxon>Papilionoidea</taxon>
        <taxon>Nymphalidae</taxon>
        <taxon>Satyrinae</taxon>
        <taxon>Satyrini</taxon>
        <taxon>Parargina</taxon>
        <taxon>Pararge</taxon>
    </lineage>
</organism>
<dbReference type="Pfam" id="PF06585">
    <property type="entry name" value="JHBP"/>
    <property type="match status" value="1"/>
</dbReference>